<accession>A0AAV2E6Q8</accession>
<evidence type="ECO:0000313" key="1">
    <source>
        <dbReference type="EMBL" id="CAL1381601.1"/>
    </source>
</evidence>
<dbReference type="EMBL" id="OZ034817">
    <property type="protein sequence ID" value="CAL1381601.1"/>
    <property type="molecule type" value="Genomic_DNA"/>
</dbReference>
<protein>
    <submittedName>
        <fullName evidence="1">Uncharacterized protein</fullName>
    </submittedName>
</protein>
<sequence>MVSCVEEASGETCAGVCREARAGFDGDPSGGVLGAIVVARIKCLHSYVETTSVRGVKKLMSITGWELFMLRMWPSHKVCSMKLLLLLIDTSPPRHLPISRLC</sequence>
<proteinExistence type="predicted"/>
<evidence type="ECO:0000313" key="2">
    <source>
        <dbReference type="Proteomes" id="UP001497516"/>
    </source>
</evidence>
<name>A0AAV2E6Q8_9ROSI</name>
<organism evidence="1 2">
    <name type="scientific">Linum trigynum</name>
    <dbReference type="NCBI Taxonomy" id="586398"/>
    <lineage>
        <taxon>Eukaryota</taxon>
        <taxon>Viridiplantae</taxon>
        <taxon>Streptophyta</taxon>
        <taxon>Embryophyta</taxon>
        <taxon>Tracheophyta</taxon>
        <taxon>Spermatophyta</taxon>
        <taxon>Magnoliopsida</taxon>
        <taxon>eudicotyledons</taxon>
        <taxon>Gunneridae</taxon>
        <taxon>Pentapetalae</taxon>
        <taxon>rosids</taxon>
        <taxon>fabids</taxon>
        <taxon>Malpighiales</taxon>
        <taxon>Linaceae</taxon>
        <taxon>Linum</taxon>
    </lineage>
</organism>
<dbReference type="AlphaFoldDB" id="A0AAV2E6Q8"/>
<keyword evidence="2" id="KW-1185">Reference proteome</keyword>
<dbReference type="Proteomes" id="UP001497516">
    <property type="component" value="Chromosome 4"/>
</dbReference>
<reference evidence="1 2" key="1">
    <citation type="submission" date="2024-04" db="EMBL/GenBank/DDBJ databases">
        <authorList>
            <person name="Fracassetti M."/>
        </authorList>
    </citation>
    <scope>NUCLEOTIDE SEQUENCE [LARGE SCALE GENOMIC DNA]</scope>
</reference>
<gene>
    <name evidence="1" type="ORF">LTRI10_LOCUS22972</name>
</gene>